<evidence type="ECO:0000313" key="3">
    <source>
        <dbReference type="Proteomes" id="UP001472677"/>
    </source>
</evidence>
<accession>A0ABR2CE64</accession>
<keyword evidence="3" id="KW-1185">Reference proteome</keyword>
<evidence type="ECO:0000256" key="1">
    <source>
        <dbReference type="SAM" id="MobiDB-lite"/>
    </source>
</evidence>
<feature type="compositionally biased region" description="Basic and acidic residues" evidence="1">
    <location>
        <begin position="141"/>
        <end position="158"/>
    </location>
</feature>
<sequence>MWGLEMDHQQHPIPKSYNLIAFISLKRQPTLLENQVASQCGGGDEWSLVRQSLASNGSVPLKQTTMFIYKAESIVDAHHSVTRAVFPIVVGASKQVDESVVDEADQLNNVGSDNFQTGGGDLNMNGDMMNVWNEDGATVSEPEKSNEVTESTPPREEQPELLGNVGDVHSQHEVSSMPIIQPLKELVDVQSQHV</sequence>
<dbReference type="Proteomes" id="UP001472677">
    <property type="component" value="Unassembled WGS sequence"/>
</dbReference>
<reference evidence="2 3" key="1">
    <citation type="journal article" date="2024" name="G3 (Bethesda)">
        <title>Genome assembly of Hibiscus sabdariffa L. provides insights into metabolisms of medicinal natural products.</title>
        <authorList>
            <person name="Kim T."/>
        </authorList>
    </citation>
    <scope>NUCLEOTIDE SEQUENCE [LARGE SCALE GENOMIC DNA]</scope>
    <source>
        <strain evidence="2">TK-2024</strain>
        <tissue evidence="2">Old leaves</tissue>
    </source>
</reference>
<evidence type="ECO:0000313" key="2">
    <source>
        <dbReference type="EMBL" id="KAK8517118.1"/>
    </source>
</evidence>
<gene>
    <name evidence="2" type="ORF">V6N12_032315</name>
</gene>
<comment type="caution">
    <text evidence="2">The sequence shown here is derived from an EMBL/GenBank/DDBJ whole genome shotgun (WGS) entry which is preliminary data.</text>
</comment>
<proteinExistence type="predicted"/>
<feature type="region of interest" description="Disordered" evidence="1">
    <location>
        <begin position="138"/>
        <end position="162"/>
    </location>
</feature>
<dbReference type="EMBL" id="JBBPBM010000056">
    <property type="protein sequence ID" value="KAK8517118.1"/>
    <property type="molecule type" value="Genomic_DNA"/>
</dbReference>
<organism evidence="2 3">
    <name type="scientific">Hibiscus sabdariffa</name>
    <name type="common">roselle</name>
    <dbReference type="NCBI Taxonomy" id="183260"/>
    <lineage>
        <taxon>Eukaryota</taxon>
        <taxon>Viridiplantae</taxon>
        <taxon>Streptophyta</taxon>
        <taxon>Embryophyta</taxon>
        <taxon>Tracheophyta</taxon>
        <taxon>Spermatophyta</taxon>
        <taxon>Magnoliopsida</taxon>
        <taxon>eudicotyledons</taxon>
        <taxon>Gunneridae</taxon>
        <taxon>Pentapetalae</taxon>
        <taxon>rosids</taxon>
        <taxon>malvids</taxon>
        <taxon>Malvales</taxon>
        <taxon>Malvaceae</taxon>
        <taxon>Malvoideae</taxon>
        <taxon>Hibiscus</taxon>
    </lineage>
</organism>
<name>A0ABR2CE64_9ROSI</name>
<protein>
    <submittedName>
        <fullName evidence="2">Uncharacterized protein</fullName>
    </submittedName>
</protein>